<dbReference type="InterPro" id="IPR036249">
    <property type="entry name" value="Thioredoxin-like_sf"/>
</dbReference>
<dbReference type="Proteomes" id="UP000533306">
    <property type="component" value="Unassembled WGS sequence"/>
</dbReference>
<dbReference type="PROSITE" id="PS50405">
    <property type="entry name" value="GST_CTER"/>
    <property type="match status" value="1"/>
</dbReference>
<dbReference type="RefSeq" id="WP_183832899.1">
    <property type="nucleotide sequence ID" value="NZ_JACHEU010000007.1"/>
</dbReference>
<dbReference type="EMBL" id="JACHEU010000007">
    <property type="protein sequence ID" value="MBB6014602.1"/>
    <property type="molecule type" value="Genomic_DNA"/>
</dbReference>
<dbReference type="PROSITE" id="PS50404">
    <property type="entry name" value="GST_NTER"/>
    <property type="match status" value="1"/>
</dbReference>
<dbReference type="InterPro" id="IPR036282">
    <property type="entry name" value="Glutathione-S-Trfase_C_sf"/>
</dbReference>
<organism evidence="3 4">
    <name type="scientific">Aquamicrobium lusatiense</name>
    <dbReference type="NCBI Taxonomy" id="89772"/>
    <lineage>
        <taxon>Bacteria</taxon>
        <taxon>Pseudomonadati</taxon>
        <taxon>Pseudomonadota</taxon>
        <taxon>Alphaproteobacteria</taxon>
        <taxon>Hyphomicrobiales</taxon>
        <taxon>Phyllobacteriaceae</taxon>
        <taxon>Aquamicrobium</taxon>
    </lineage>
</organism>
<dbReference type="InterPro" id="IPR040079">
    <property type="entry name" value="Glutathione_S-Trfase"/>
</dbReference>
<sequence length="269" mass="31051">MLTLYHADTSVCAAKVRLTLAEKQLEWDGRLLNLETGDQFDPAYMKLNQNAVVPTLVHDDVVVIESTVINEYLDEAFPQRALRPSDPAGRAQVRLWTRREDAIHYAINTVTTATLFRAWEQAKSEEAREARVAGIPDPLRRKKWRELVDIGMDSDYVLEAFTAFARLFLDMEAVLEKRRWLASDNYSLADIGFLSYLNRLRVLQMDHMWKESFPHVTDWFERSMDRPAFEAAIGSWIPAYKIQAYKEVGDPLGDSARRQFAIALERLKL</sequence>
<dbReference type="Gene3D" id="3.40.30.10">
    <property type="entry name" value="Glutaredoxin"/>
    <property type="match status" value="1"/>
</dbReference>
<keyword evidence="3" id="KW-0808">Transferase</keyword>
<dbReference type="InterPro" id="IPR010987">
    <property type="entry name" value="Glutathione-S-Trfase_C-like"/>
</dbReference>
<reference evidence="3 4" key="1">
    <citation type="submission" date="2020-08" db="EMBL/GenBank/DDBJ databases">
        <title>Genomic Encyclopedia of Type Strains, Phase IV (KMG-IV): sequencing the most valuable type-strain genomes for metagenomic binning, comparative biology and taxonomic classification.</title>
        <authorList>
            <person name="Goeker M."/>
        </authorList>
    </citation>
    <scope>NUCLEOTIDE SEQUENCE [LARGE SCALE GENOMIC DNA]</scope>
    <source>
        <strain evidence="3 4">DSM 11099</strain>
    </source>
</reference>
<dbReference type="Pfam" id="PF13417">
    <property type="entry name" value="GST_N_3"/>
    <property type="match status" value="1"/>
</dbReference>
<feature type="domain" description="GST C-terminal" evidence="2">
    <location>
        <begin position="86"/>
        <end position="248"/>
    </location>
</feature>
<dbReference type="PANTHER" id="PTHR44051:SF8">
    <property type="entry name" value="GLUTATHIONE S-TRANSFERASE GSTA"/>
    <property type="match status" value="1"/>
</dbReference>
<evidence type="ECO:0000259" key="2">
    <source>
        <dbReference type="PROSITE" id="PS50405"/>
    </source>
</evidence>
<comment type="caution">
    <text evidence="3">The sequence shown here is derived from an EMBL/GenBank/DDBJ whole genome shotgun (WGS) entry which is preliminary data.</text>
</comment>
<accession>A0A7W9S5Q5</accession>
<dbReference type="SFLD" id="SFLDS00019">
    <property type="entry name" value="Glutathione_Transferase_(cytos"/>
    <property type="match status" value="1"/>
</dbReference>
<dbReference type="Gene3D" id="1.20.1050.10">
    <property type="match status" value="1"/>
</dbReference>
<dbReference type="Pfam" id="PF00043">
    <property type="entry name" value="GST_C"/>
    <property type="match status" value="1"/>
</dbReference>
<dbReference type="SUPFAM" id="SSF47616">
    <property type="entry name" value="GST C-terminal domain-like"/>
    <property type="match status" value="1"/>
</dbReference>
<feature type="domain" description="GST N-terminal" evidence="1">
    <location>
        <begin position="1"/>
        <end position="81"/>
    </location>
</feature>
<protein>
    <submittedName>
        <fullName evidence="3">Glutathione S-transferase</fullName>
    </submittedName>
</protein>
<evidence type="ECO:0000313" key="4">
    <source>
        <dbReference type="Proteomes" id="UP000533306"/>
    </source>
</evidence>
<dbReference type="InterPro" id="IPR004046">
    <property type="entry name" value="GST_C"/>
</dbReference>
<evidence type="ECO:0000259" key="1">
    <source>
        <dbReference type="PROSITE" id="PS50404"/>
    </source>
</evidence>
<dbReference type="PANTHER" id="PTHR44051">
    <property type="entry name" value="GLUTATHIONE S-TRANSFERASE-RELATED"/>
    <property type="match status" value="1"/>
</dbReference>
<name>A0A7W9S5Q5_9HYPH</name>
<proteinExistence type="predicted"/>
<keyword evidence="4" id="KW-1185">Reference proteome</keyword>
<dbReference type="GO" id="GO:0016740">
    <property type="term" value="F:transferase activity"/>
    <property type="evidence" value="ECO:0007669"/>
    <property type="project" value="UniProtKB-KW"/>
</dbReference>
<dbReference type="AlphaFoldDB" id="A0A7W9S5Q5"/>
<dbReference type="SUPFAM" id="SSF52833">
    <property type="entry name" value="Thioredoxin-like"/>
    <property type="match status" value="1"/>
</dbReference>
<gene>
    <name evidence="3" type="ORF">HNR59_003998</name>
</gene>
<dbReference type="SFLD" id="SFLDG00358">
    <property type="entry name" value="Main_(cytGST)"/>
    <property type="match status" value="1"/>
</dbReference>
<dbReference type="InterPro" id="IPR004045">
    <property type="entry name" value="Glutathione_S-Trfase_N"/>
</dbReference>
<evidence type="ECO:0000313" key="3">
    <source>
        <dbReference type="EMBL" id="MBB6014602.1"/>
    </source>
</evidence>